<evidence type="ECO:0000313" key="2">
    <source>
        <dbReference type="Proteomes" id="UP000016933"/>
    </source>
</evidence>
<gene>
    <name evidence="1" type="ORF">DOTSEDRAFT_44187</name>
</gene>
<evidence type="ECO:0000313" key="1">
    <source>
        <dbReference type="EMBL" id="EME43854.1"/>
    </source>
</evidence>
<dbReference type="Proteomes" id="UP000016933">
    <property type="component" value="Unassembled WGS sequence"/>
</dbReference>
<keyword evidence="2" id="KW-1185">Reference proteome</keyword>
<dbReference type="AlphaFoldDB" id="N1PN56"/>
<organism evidence="1 2">
    <name type="scientific">Dothistroma septosporum (strain NZE10 / CBS 128990)</name>
    <name type="common">Red band needle blight fungus</name>
    <name type="synonym">Mycosphaerella pini</name>
    <dbReference type="NCBI Taxonomy" id="675120"/>
    <lineage>
        <taxon>Eukaryota</taxon>
        <taxon>Fungi</taxon>
        <taxon>Dikarya</taxon>
        <taxon>Ascomycota</taxon>
        <taxon>Pezizomycotina</taxon>
        <taxon>Dothideomycetes</taxon>
        <taxon>Dothideomycetidae</taxon>
        <taxon>Mycosphaerellales</taxon>
        <taxon>Mycosphaerellaceae</taxon>
        <taxon>Dothistroma</taxon>
    </lineage>
</organism>
<reference evidence="2" key="1">
    <citation type="journal article" date="2012" name="PLoS Genet.">
        <title>The genomes of the fungal plant pathogens Cladosporium fulvum and Dothistroma septosporum reveal adaptation to different hosts and lifestyles but also signatures of common ancestry.</title>
        <authorList>
            <person name="de Wit P.J.G.M."/>
            <person name="van der Burgt A."/>
            <person name="Oekmen B."/>
            <person name="Stergiopoulos I."/>
            <person name="Abd-Elsalam K.A."/>
            <person name="Aerts A.L."/>
            <person name="Bahkali A.H."/>
            <person name="Beenen H.G."/>
            <person name="Chettri P."/>
            <person name="Cox M.P."/>
            <person name="Datema E."/>
            <person name="de Vries R.P."/>
            <person name="Dhillon B."/>
            <person name="Ganley A.R."/>
            <person name="Griffiths S.A."/>
            <person name="Guo Y."/>
            <person name="Hamelin R.C."/>
            <person name="Henrissat B."/>
            <person name="Kabir M.S."/>
            <person name="Jashni M.K."/>
            <person name="Kema G."/>
            <person name="Klaubauf S."/>
            <person name="Lapidus A."/>
            <person name="Levasseur A."/>
            <person name="Lindquist E."/>
            <person name="Mehrabi R."/>
            <person name="Ohm R.A."/>
            <person name="Owen T.J."/>
            <person name="Salamov A."/>
            <person name="Schwelm A."/>
            <person name="Schijlen E."/>
            <person name="Sun H."/>
            <person name="van den Burg H.A."/>
            <person name="van Ham R.C.H.J."/>
            <person name="Zhang S."/>
            <person name="Goodwin S.B."/>
            <person name="Grigoriev I.V."/>
            <person name="Collemare J."/>
            <person name="Bradshaw R.E."/>
        </authorList>
    </citation>
    <scope>NUCLEOTIDE SEQUENCE [LARGE SCALE GENOMIC DNA]</scope>
    <source>
        <strain evidence="2">NZE10 / CBS 128990</strain>
    </source>
</reference>
<accession>N1PN56</accession>
<name>N1PN56_DOTSN</name>
<proteinExistence type="predicted"/>
<dbReference type="HOGENOM" id="CLU_2209953_0_0_1"/>
<dbReference type="EMBL" id="KB446539">
    <property type="protein sequence ID" value="EME43854.1"/>
    <property type="molecule type" value="Genomic_DNA"/>
</dbReference>
<protein>
    <submittedName>
        <fullName evidence="1">Uncharacterized protein</fullName>
    </submittedName>
</protein>
<sequence length="107" mass="12206">MTNRAPADSYGRLLIKASGRAKTDRRPWTRIDSRMHQRPPDANNIDAGVLKVTTWSRTFVPTGTSRLATGSRPRTSMRRGTMQRATLEIVWREYSAVVRCCSSRLFH</sequence>
<reference evidence="1 2" key="2">
    <citation type="journal article" date="2012" name="PLoS Pathog.">
        <title>Diverse lifestyles and strategies of plant pathogenesis encoded in the genomes of eighteen Dothideomycetes fungi.</title>
        <authorList>
            <person name="Ohm R.A."/>
            <person name="Feau N."/>
            <person name="Henrissat B."/>
            <person name="Schoch C.L."/>
            <person name="Horwitz B.A."/>
            <person name="Barry K.W."/>
            <person name="Condon B.J."/>
            <person name="Copeland A.C."/>
            <person name="Dhillon B."/>
            <person name="Glaser F."/>
            <person name="Hesse C.N."/>
            <person name="Kosti I."/>
            <person name="LaButti K."/>
            <person name="Lindquist E.A."/>
            <person name="Lucas S."/>
            <person name="Salamov A.A."/>
            <person name="Bradshaw R.E."/>
            <person name="Ciuffetti L."/>
            <person name="Hamelin R.C."/>
            <person name="Kema G.H.J."/>
            <person name="Lawrence C."/>
            <person name="Scott J.A."/>
            <person name="Spatafora J.W."/>
            <person name="Turgeon B.G."/>
            <person name="de Wit P.J.G.M."/>
            <person name="Zhong S."/>
            <person name="Goodwin S.B."/>
            <person name="Grigoriev I.V."/>
        </authorList>
    </citation>
    <scope>NUCLEOTIDE SEQUENCE [LARGE SCALE GENOMIC DNA]</scope>
    <source>
        <strain evidence="2">NZE10 / CBS 128990</strain>
    </source>
</reference>